<proteinExistence type="inferred from homology"/>
<sequence length="398" mass="44708">MATLTTDHSRPKPYEVRWSWYDADGKRHSRKKRFVTKKSAESHRRKVTVEREHDPQQGKESFREWAAKFTKSKEGKVSAAYLRKINGILKSSVLPEFGSTRVDQINTVDVQEYLDRIQSERNLTPATVRHHWLVVSGVLKYAVKRKAIPLNPATGVELPTDKALGRIKPEAVFLTPGEVAKLAAAMAEQDPTTPYALMVTFMAYTGLRASEVSGLNIDDVDTMRRVLHVRRTRSKVRGGWEVSSTKNSTSRRVRLPEWLALDLAAYLGAHPNRKEPSAPLWPGRKIHDAQRFKGGKGGLDWSRPWDRDAFYKRHFKPALAAAGLPERMRLHDLRHTCASILQSAGVPIEHISKQLGHRNVVVTQAIYAHVFDTDTANFMDTVAAPPSTTGKASVTQLA</sequence>
<dbReference type="Pfam" id="PF22022">
    <property type="entry name" value="Phage_int_M"/>
    <property type="match status" value="1"/>
</dbReference>
<dbReference type="InterPro" id="IPR044068">
    <property type="entry name" value="CB"/>
</dbReference>
<accession>A0ABN2BNA9</accession>
<dbReference type="PROSITE" id="PS51900">
    <property type="entry name" value="CB"/>
    <property type="match status" value="1"/>
</dbReference>
<feature type="domain" description="Tyr recombinase" evidence="6">
    <location>
        <begin position="169"/>
        <end position="380"/>
    </location>
</feature>
<evidence type="ECO:0000256" key="4">
    <source>
        <dbReference type="PROSITE-ProRule" id="PRU01248"/>
    </source>
</evidence>
<keyword evidence="3" id="KW-0233">DNA recombination</keyword>
<comment type="similarity">
    <text evidence="1">Belongs to the 'phage' integrase family.</text>
</comment>
<dbReference type="PANTHER" id="PTHR30349:SF64">
    <property type="entry name" value="PROPHAGE INTEGRASE INTD-RELATED"/>
    <property type="match status" value="1"/>
</dbReference>
<evidence type="ECO:0000259" key="6">
    <source>
        <dbReference type="PROSITE" id="PS51898"/>
    </source>
</evidence>
<dbReference type="PROSITE" id="PS51898">
    <property type="entry name" value="TYR_RECOMBINASE"/>
    <property type="match status" value="1"/>
</dbReference>
<dbReference type="InterPro" id="IPR053876">
    <property type="entry name" value="Phage_int_M"/>
</dbReference>
<protein>
    <submittedName>
        <fullName evidence="8">Site-specific integrase</fullName>
    </submittedName>
</protein>
<feature type="compositionally biased region" description="Basic residues" evidence="5">
    <location>
        <begin position="27"/>
        <end position="36"/>
    </location>
</feature>
<evidence type="ECO:0000256" key="5">
    <source>
        <dbReference type="SAM" id="MobiDB-lite"/>
    </source>
</evidence>
<dbReference type="RefSeq" id="WP_141007074.1">
    <property type="nucleotide sequence ID" value="NZ_BAAAOR010000040.1"/>
</dbReference>
<dbReference type="InterPro" id="IPR010998">
    <property type="entry name" value="Integrase_recombinase_N"/>
</dbReference>
<keyword evidence="2 4" id="KW-0238">DNA-binding</keyword>
<gene>
    <name evidence="8" type="ORF">GCM10009788_52300</name>
</gene>
<dbReference type="SUPFAM" id="SSF56349">
    <property type="entry name" value="DNA breaking-rejoining enzymes"/>
    <property type="match status" value="1"/>
</dbReference>
<organism evidence="8 9">
    <name type="scientific">Nocardioides humi</name>
    <dbReference type="NCBI Taxonomy" id="449461"/>
    <lineage>
        <taxon>Bacteria</taxon>
        <taxon>Bacillati</taxon>
        <taxon>Actinomycetota</taxon>
        <taxon>Actinomycetes</taxon>
        <taxon>Propionibacteriales</taxon>
        <taxon>Nocardioidaceae</taxon>
        <taxon>Nocardioides</taxon>
    </lineage>
</organism>
<keyword evidence="9" id="KW-1185">Reference proteome</keyword>
<dbReference type="InterPro" id="IPR002104">
    <property type="entry name" value="Integrase_catalytic"/>
</dbReference>
<evidence type="ECO:0000259" key="7">
    <source>
        <dbReference type="PROSITE" id="PS51900"/>
    </source>
</evidence>
<dbReference type="EMBL" id="BAAAOR010000040">
    <property type="protein sequence ID" value="GAA1543336.1"/>
    <property type="molecule type" value="Genomic_DNA"/>
</dbReference>
<dbReference type="PANTHER" id="PTHR30349">
    <property type="entry name" value="PHAGE INTEGRASE-RELATED"/>
    <property type="match status" value="1"/>
</dbReference>
<evidence type="ECO:0000256" key="3">
    <source>
        <dbReference type="ARBA" id="ARBA00023172"/>
    </source>
</evidence>
<name>A0ABN2BNA9_9ACTN</name>
<feature type="domain" description="Core-binding (CB)" evidence="7">
    <location>
        <begin position="60"/>
        <end position="143"/>
    </location>
</feature>
<dbReference type="Gene3D" id="1.10.150.130">
    <property type="match status" value="1"/>
</dbReference>
<dbReference type="CDD" id="cd01189">
    <property type="entry name" value="INT_ICEBs1_C_like"/>
    <property type="match status" value="1"/>
</dbReference>
<evidence type="ECO:0000256" key="1">
    <source>
        <dbReference type="ARBA" id="ARBA00008857"/>
    </source>
</evidence>
<feature type="compositionally biased region" description="Basic and acidic residues" evidence="5">
    <location>
        <begin position="38"/>
        <end position="61"/>
    </location>
</feature>
<evidence type="ECO:0000256" key="2">
    <source>
        <dbReference type="ARBA" id="ARBA00023125"/>
    </source>
</evidence>
<comment type="caution">
    <text evidence="8">The sequence shown here is derived from an EMBL/GenBank/DDBJ whole genome shotgun (WGS) entry which is preliminary data.</text>
</comment>
<dbReference type="InterPro" id="IPR011010">
    <property type="entry name" value="DNA_brk_join_enz"/>
</dbReference>
<dbReference type="Pfam" id="PF00589">
    <property type="entry name" value="Phage_integrase"/>
    <property type="match status" value="1"/>
</dbReference>
<dbReference type="Gene3D" id="1.10.443.10">
    <property type="entry name" value="Intergrase catalytic core"/>
    <property type="match status" value="1"/>
</dbReference>
<dbReference type="Proteomes" id="UP001500842">
    <property type="component" value="Unassembled WGS sequence"/>
</dbReference>
<reference evidence="8 9" key="1">
    <citation type="journal article" date="2019" name="Int. J. Syst. Evol. Microbiol.">
        <title>The Global Catalogue of Microorganisms (GCM) 10K type strain sequencing project: providing services to taxonomists for standard genome sequencing and annotation.</title>
        <authorList>
            <consortium name="The Broad Institute Genomics Platform"/>
            <consortium name="The Broad Institute Genome Sequencing Center for Infectious Disease"/>
            <person name="Wu L."/>
            <person name="Ma J."/>
        </authorList>
    </citation>
    <scope>NUCLEOTIDE SEQUENCE [LARGE SCALE GENOMIC DNA]</scope>
    <source>
        <strain evidence="8 9">JCM 14942</strain>
    </source>
</reference>
<dbReference type="InterPro" id="IPR050090">
    <property type="entry name" value="Tyrosine_recombinase_XerCD"/>
</dbReference>
<feature type="region of interest" description="Disordered" evidence="5">
    <location>
        <begin position="25"/>
        <end position="61"/>
    </location>
</feature>
<evidence type="ECO:0000313" key="9">
    <source>
        <dbReference type="Proteomes" id="UP001500842"/>
    </source>
</evidence>
<dbReference type="InterPro" id="IPR013762">
    <property type="entry name" value="Integrase-like_cat_sf"/>
</dbReference>
<evidence type="ECO:0000313" key="8">
    <source>
        <dbReference type="EMBL" id="GAA1543336.1"/>
    </source>
</evidence>